<feature type="transmembrane region" description="Helical" evidence="6">
    <location>
        <begin position="174"/>
        <end position="194"/>
    </location>
</feature>
<evidence type="ECO:0000256" key="5">
    <source>
        <dbReference type="ARBA" id="ARBA00023136"/>
    </source>
</evidence>
<organism evidence="8 9">
    <name type="scientific">Gemmatirosa kalamazoonensis</name>
    <dbReference type="NCBI Taxonomy" id="861299"/>
    <lineage>
        <taxon>Bacteria</taxon>
        <taxon>Pseudomonadati</taxon>
        <taxon>Gemmatimonadota</taxon>
        <taxon>Gemmatimonadia</taxon>
        <taxon>Gemmatimonadales</taxon>
        <taxon>Gemmatimonadaceae</taxon>
        <taxon>Gemmatirosa</taxon>
    </lineage>
</organism>
<sequence>MLVGMALAWGINYSVVKVATHHFEPLVFNAIRIALAFVVLGAMAYGLRDQLPTWRDRRRLAVLGVLGHGVYQVGFVEGVARSKVGTAALVFAASPAFIGIVGRMLGTEHPSRRAWFGIALQLAGMAGVVLGSATAAAGEGSLSGTLFILGACAAWAFYSALLKRYAQRVHPVQLAAWTLVGGVAVYAVVAFPGLLRLDASTLPPVAWAAAIYSGIVALVIGYLFYYRGVRVLGPVKTAMFSNLQPIIALVVAYFAFHEVPTALQLGGASLIMTGLVVSRA</sequence>
<feature type="transmembrane region" description="Helical" evidence="6">
    <location>
        <begin position="114"/>
        <end position="136"/>
    </location>
</feature>
<feature type="transmembrane region" description="Helical" evidence="6">
    <location>
        <begin position="206"/>
        <end position="225"/>
    </location>
</feature>
<dbReference type="AlphaFoldDB" id="W0RKX2"/>
<feature type="transmembrane region" description="Helical" evidence="6">
    <location>
        <begin position="237"/>
        <end position="256"/>
    </location>
</feature>
<keyword evidence="3 6" id="KW-0812">Transmembrane</keyword>
<proteinExistence type="inferred from homology"/>
<dbReference type="FunCoup" id="W0RKX2">
    <property type="interactions" value="51"/>
</dbReference>
<dbReference type="Proteomes" id="UP000019151">
    <property type="component" value="Chromosome"/>
</dbReference>
<comment type="subcellular location">
    <subcellularLocation>
        <location evidence="1">Membrane</location>
        <topology evidence="1">Multi-pass membrane protein</topology>
    </subcellularLocation>
</comment>
<feature type="transmembrane region" description="Helical" evidence="6">
    <location>
        <begin position="262"/>
        <end position="278"/>
    </location>
</feature>
<feature type="transmembrane region" description="Helical" evidence="6">
    <location>
        <begin position="142"/>
        <end position="162"/>
    </location>
</feature>
<dbReference type="eggNOG" id="COG0697">
    <property type="taxonomic scope" value="Bacteria"/>
</dbReference>
<dbReference type="HOGENOM" id="CLU_033863_4_2_0"/>
<dbReference type="InterPro" id="IPR037185">
    <property type="entry name" value="EmrE-like"/>
</dbReference>
<dbReference type="EMBL" id="CP007128">
    <property type="protein sequence ID" value="AHG90088.1"/>
    <property type="molecule type" value="Genomic_DNA"/>
</dbReference>
<dbReference type="PANTHER" id="PTHR32322:SF2">
    <property type="entry name" value="EAMA DOMAIN-CONTAINING PROTEIN"/>
    <property type="match status" value="1"/>
</dbReference>
<evidence type="ECO:0000256" key="3">
    <source>
        <dbReference type="ARBA" id="ARBA00022692"/>
    </source>
</evidence>
<dbReference type="PANTHER" id="PTHR32322">
    <property type="entry name" value="INNER MEMBRANE TRANSPORTER"/>
    <property type="match status" value="1"/>
</dbReference>
<accession>W0RKX2</accession>
<dbReference type="GO" id="GO:0016020">
    <property type="term" value="C:membrane"/>
    <property type="evidence" value="ECO:0007669"/>
    <property type="project" value="UniProtKB-SubCell"/>
</dbReference>
<comment type="similarity">
    <text evidence="2">Belongs to the EamA transporter family.</text>
</comment>
<reference evidence="8 9" key="1">
    <citation type="journal article" date="2014" name="Genome Announc.">
        <title>Genome Sequence and Methylome of Soil Bacterium Gemmatirosa kalamazoonensis KBS708T, a Member of the Rarely Cultivated Gemmatimonadetes Phylum.</title>
        <authorList>
            <person name="Debruyn J.M."/>
            <person name="Radosevich M."/>
            <person name="Wommack K.E."/>
            <person name="Polson S.W."/>
            <person name="Hauser L.J."/>
            <person name="Fawaz M.N."/>
            <person name="Korlach J."/>
            <person name="Tsai Y.C."/>
        </authorList>
    </citation>
    <scope>NUCLEOTIDE SEQUENCE [LARGE SCALE GENOMIC DNA]</scope>
    <source>
        <strain evidence="8 9">KBS708</strain>
    </source>
</reference>
<dbReference type="InParanoid" id="W0RKX2"/>
<feature type="transmembrane region" description="Helical" evidence="6">
    <location>
        <begin position="84"/>
        <end position="102"/>
    </location>
</feature>
<evidence type="ECO:0000313" key="8">
    <source>
        <dbReference type="EMBL" id="AHG90088.1"/>
    </source>
</evidence>
<evidence type="ECO:0000256" key="1">
    <source>
        <dbReference type="ARBA" id="ARBA00004141"/>
    </source>
</evidence>
<dbReference type="InterPro" id="IPR050638">
    <property type="entry name" value="AA-Vitamin_Transporters"/>
</dbReference>
<dbReference type="STRING" id="861299.J421_2551"/>
<feature type="domain" description="EamA" evidence="7">
    <location>
        <begin position="143"/>
        <end position="277"/>
    </location>
</feature>
<feature type="transmembrane region" description="Helical" evidence="6">
    <location>
        <begin position="26"/>
        <end position="47"/>
    </location>
</feature>
<dbReference type="Pfam" id="PF00892">
    <property type="entry name" value="EamA"/>
    <property type="match status" value="2"/>
</dbReference>
<gene>
    <name evidence="8" type="ORF">J421_2551</name>
</gene>
<feature type="domain" description="EamA" evidence="7">
    <location>
        <begin position="2"/>
        <end position="129"/>
    </location>
</feature>
<evidence type="ECO:0000259" key="7">
    <source>
        <dbReference type="Pfam" id="PF00892"/>
    </source>
</evidence>
<name>W0RKX2_9BACT</name>
<dbReference type="Gene3D" id="1.10.3730.20">
    <property type="match status" value="1"/>
</dbReference>
<feature type="transmembrane region" description="Helical" evidence="6">
    <location>
        <begin position="59"/>
        <end position="78"/>
    </location>
</feature>
<evidence type="ECO:0000256" key="6">
    <source>
        <dbReference type="SAM" id="Phobius"/>
    </source>
</evidence>
<evidence type="ECO:0000256" key="4">
    <source>
        <dbReference type="ARBA" id="ARBA00022989"/>
    </source>
</evidence>
<evidence type="ECO:0000313" key="9">
    <source>
        <dbReference type="Proteomes" id="UP000019151"/>
    </source>
</evidence>
<keyword evidence="5 6" id="KW-0472">Membrane</keyword>
<keyword evidence="4 6" id="KW-1133">Transmembrane helix</keyword>
<dbReference type="InterPro" id="IPR000620">
    <property type="entry name" value="EamA_dom"/>
</dbReference>
<keyword evidence="9" id="KW-1185">Reference proteome</keyword>
<dbReference type="KEGG" id="gba:J421_2551"/>
<evidence type="ECO:0000256" key="2">
    <source>
        <dbReference type="ARBA" id="ARBA00007362"/>
    </source>
</evidence>
<dbReference type="SUPFAM" id="SSF103481">
    <property type="entry name" value="Multidrug resistance efflux transporter EmrE"/>
    <property type="match status" value="2"/>
</dbReference>
<protein>
    <recommendedName>
        <fullName evidence="7">EamA domain-containing protein</fullName>
    </recommendedName>
</protein>